<dbReference type="SUPFAM" id="SSF81321">
    <property type="entry name" value="Family A G protein-coupled receptor-like"/>
    <property type="match status" value="1"/>
</dbReference>
<feature type="transmembrane region" description="Helical" evidence="1">
    <location>
        <begin position="148"/>
        <end position="169"/>
    </location>
</feature>
<evidence type="ECO:0000313" key="3">
    <source>
        <dbReference type="Proteomes" id="UP000762676"/>
    </source>
</evidence>
<dbReference type="Gene3D" id="1.20.1070.10">
    <property type="entry name" value="Rhodopsin 7-helix transmembrane proteins"/>
    <property type="match status" value="1"/>
</dbReference>
<feature type="transmembrane region" description="Helical" evidence="1">
    <location>
        <begin position="22"/>
        <end position="49"/>
    </location>
</feature>
<comment type="caution">
    <text evidence="2">The sequence shown here is derived from an EMBL/GenBank/DDBJ whole genome shotgun (WGS) entry which is preliminary data.</text>
</comment>
<dbReference type="EMBL" id="BMAT01012991">
    <property type="protein sequence ID" value="GFS03357.1"/>
    <property type="molecule type" value="Genomic_DNA"/>
</dbReference>
<reference evidence="2 3" key="1">
    <citation type="journal article" date="2021" name="Elife">
        <title>Chloroplast acquisition without the gene transfer in kleptoplastic sea slugs, Plakobranchus ocellatus.</title>
        <authorList>
            <person name="Maeda T."/>
            <person name="Takahashi S."/>
            <person name="Yoshida T."/>
            <person name="Shimamura S."/>
            <person name="Takaki Y."/>
            <person name="Nagai Y."/>
            <person name="Toyoda A."/>
            <person name="Suzuki Y."/>
            <person name="Arimoto A."/>
            <person name="Ishii H."/>
            <person name="Satoh N."/>
            <person name="Nishiyama T."/>
            <person name="Hasebe M."/>
            <person name="Maruyama T."/>
            <person name="Minagawa J."/>
            <person name="Obokata J."/>
            <person name="Shigenobu S."/>
        </authorList>
    </citation>
    <scope>NUCLEOTIDE SEQUENCE [LARGE SCALE GENOMIC DNA]</scope>
</reference>
<accession>A0AAV4I2Z8</accession>
<proteinExistence type="predicted"/>
<keyword evidence="2" id="KW-0675">Receptor</keyword>
<sequence>MANVTDPGQGIFPLVNYYKYTFFFRVSGFFLVNCFTLLGIVSNTANIIVYVKMGLSDTANISLLALSTCDLIVSLCILLGTNCSNPLLLATQRLPSGASLKEITYAVTSVMYNCLGLGACVTAILSTERCPCFIFPLKVKSIVTARRVKVVIGALVIYETIFAVLVLATTGPPFAKYYANRTRYKMWSFSYPGFLSFIIVSVSTVFLVVRLKASISWRSKTTSGVA</sequence>
<feature type="transmembrane region" description="Helical" evidence="1">
    <location>
        <begin position="61"/>
        <end position="80"/>
    </location>
</feature>
<keyword evidence="1" id="KW-0812">Transmembrane</keyword>
<protein>
    <submittedName>
        <fullName evidence="2">Chemosensory receptor A</fullName>
    </submittedName>
</protein>
<dbReference type="Proteomes" id="UP000762676">
    <property type="component" value="Unassembled WGS sequence"/>
</dbReference>
<evidence type="ECO:0000313" key="2">
    <source>
        <dbReference type="EMBL" id="GFS03357.1"/>
    </source>
</evidence>
<keyword evidence="1" id="KW-1133">Transmembrane helix</keyword>
<name>A0AAV4I2Z8_9GAST</name>
<keyword evidence="3" id="KW-1185">Reference proteome</keyword>
<feature type="transmembrane region" description="Helical" evidence="1">
    <location>
        <begin position="103"/>
        <end position="127"/>
    </location>
</feature>
<dbReference type="CDD" id="cd00637">
    <property type="entry name" value="7tm_classA_rhodopsin-like"/>
    <property type="match status" value="1"/>
</dbReference>
<gene>
    <name evidence="2" type="ORF">ElyMa_006468700</name>
</gene>
<evidence type="ECO:0000256" key="1">
    <source>
        <dbReference type="SAM" id="Phobius"/>
    </source>
</evidence>
<keyword evidence="1" id="KW-0472">Membrane</keyword>
<organism evidence="2 3">
    <name type="scientific">Elysia marginata</name>
    <dbReference type="NCBI Taxonomy" id="1093978"/>
    <lineage>
        <taxon>Eukaryota</taxon>
        <taxon>Metazoa</taxon>
        <taxon>Spiralia</taxon>
        <taxon>Lophotrochozoa</taxon>
        <taxon>Mollusca</taxon>
        <taxon>Gastropoda</taxon>
        <taxon>Heterobranchia</taxon>
        <taxon>Euthyneura</taxon>
        <taxon>Panpulmonata</taxon>
        <taxon>Sacoglossa</taxon>
        <taxon>Placobranchoidea</taxon>
        <taxon>Plakobranchidae</taxon>
        <taxon>Elysia</taxon>
    </lineage>
</organism>
<dbReference type="AlphaFoldDB" id="A0AAV4I2Z8"/>
<feature type="transmembrane region" description="Helical" evidence="1">
    <location>
        <begin position="189"/>
        <end position="209"/>
    </location>
</feature>